<dbReference type="EMBL" id="GG662830">
    <property type="protein sequence ID" value="EAR88882.1"/>
    <property type="molecule type" value="Genomic_DNA"/>
</dbReference>
<dbReference type="InParanoid" id="Q22U05"/>
<organism evidence="1 2">
    <name type="scientific">Tetrahymena thermophila (strain SB210)</name>
    <dbReference type="NCBI Taxonomy" id="312017"/>
    <lineage>
        <taxon>Eukaryota</taxon>
        <taxon>Sar</taxon>
        <taxon>Alveolata</taxon>
        <taxon>Ciliophora</taxon>
        <taxon>Intramacronucleata</taxon>
        <taxon>Oligohymenophorea</taxon>
        <taxon>Hymenostomatida</taxon>
        <taxon>Tetrahymenina</taxon>
        <taxon>Tetrahymenidae</taxon>
        <taxon>Tetrahymena</taxon>
    </lineage>
</organism>
<dbReference type="KEGG" id="tet:TTHERM_00264770"/>
<name>Q22U05_TETTS</name>
<dbReference type="AlphaFoldDB" id="Q22U05"/>
<dbReference type="GeneID" id="7826102"/>
<dbReference type="HOGENOM" id="CLU_2377470_0_0_1"/>
<sequence>MNSLIKKTLILAAVAFIAYLTITNFQSTQNLKKEDIACEEGLYYCFSYCREYETCAQLQQDHDKNLAVNFPGQDTCRPPLHMCGDGMCHSGWCPS</sequence>
<proteinExistence type="predicted"/>
<reference evidence="2" key="1">
    <citation type="journal article" date="2006" name="PLoS Biol.">
        <title>Macronuclear genome sequence of the ciliate Tetrahymena thermophila, a model eukaryote.</title>
        <authorList>
            <person name="Eisen J.A."/>
            <person name="Coyne R.S."/>
            <person name="Wu M."/>
            <person name="Wu D."/>
            <person name="Thiagarajan M."/>
            <person name="Wortman J.R."/>
            <person name="Badger J.H."/>
            <person name="Ren Q."/>
            <person name="Amedeo P."/>
            <person name="Jones K.M."/>
            <person name="Tallon L.J."/>
            <person name="Delcher A.L."/>
            <person name="Salzberg S.L."/>
            <person name="Silva J.C."/>
            <person name="Haas B.J."/>
            <person name="Majoros W.H."/>
            <person name="Farzad M."/>
            <person name="Carlton J.M."/>
            <person name="Smith R.K. Jr."/>
            <person name="Garg J."/>
            <person name="Pearlman R.E."/>
            <person name="Karrer K.M."/>
            <person name="Sun L."/>
            <person name="Manning G."/>
            <person name="Elde N.C."/>
            <person name="Turkewitz A.P."/>
            <person name="Asai D.J."/>
            <person name="Wilkes D.E."/>
            <person name="Wang Y."/>
            <person name="Cai H."/>
            <person name="Collins K."/>
            <person name="Stewart B.A."/>
            <person name="Lee S.R."/>
            <person name="Wilamowska K."/>
            <person name="Weinberg Z."/>
            <person name="Ruzzo W.L."/>
            <person name="Wloga D."/>
            <person name="Gaertig J."/>
            <person name="Frankel J."/>
            <person name="Tsao C.-C."/>
            <person name="Gorovsky M.A."/>
            <person name="Keeling P.J."/>
            <person name="Waller R.F."/>
            <person name="Patron N.J."/>
            <person name="Cherry J.M."/>
            <person name="Stover N.A."/>
            <person name="Krieger C.J."/>
            <person name="del Toro C."/>
            <person name="Ryder H.F."/>
            <person name="Williamson S.C."/>
            <person name="Barbeau R.A."/>
            <person name="Hamilton E.P."/>
            <person name="Orias E."/>
        </authorList>
    </citation>
    <scope>NUCLEOTIDE SEQUENCE [LARGE SCALE GENOMIC DNA]</scope>
    <source>
        <strain evidence="2">SB210</strain>
    </source>
</reference>
<dbReference type="RefSeq" id="XP_001009127.1">
    <property type="nucleotide sequence ID" value="XM_001009127.1"/>
</dbReference>
<keyword evidence="2" id="KW-1185">Reference proteome</keyword>
<gene>
    <name evidence="1" type="ORF">TTHERM_00264770</name>
</gene>
<protein>
    <submittedName>
        <fullName evidence="1">Uncharacterized protein</fullName>
    </submittedName>
</protein>
<dbReference type="Proteomes" id="UP000009168">
    <property type="component" value="Unassembled WGS sequence"/>
</dbReference>
<accession>Q22U05</accession>
<evidence type="ECO:0000313" key="2">
    <source>
        <dbReference type="Proteomes" id="UP000009168"/>
    </source>
</evidence>
<evidence type="ECO:0000313" key="1">
    <source>
        <dbReference type="EMBL" id="EAR88882.1"/>
    </source>
</evidence>